<dbReference type="PIRSF" id="PIRSF006816">
    <property type="entry name" value="Cyc3_hyd_g"/>
    <property type="match status" value="1"/>
</dbReference>
<dbReference type="PRINTS" id="PR00410">
    <property type="entry name" value="PHEHYDRXLASE"/>
</dbReference>
<dbReference type="Pfam" id="PF10418">
    <property type="entry name" value="DHODB_Fe-S_bind"/>
    <property type="match status" value="1"/>
</dbReference>
<dbReference type="NCBIfam" id="TIGR02911">
    <property type="entry name" value="sulfite_red_B"/>
    <property type="match status" value="1"/>
</dbReference>
<name>A0ABS2FKB1_9CLOT</name>
<dbReference type="Gene3D" id="2.40.30.10">
    <property type="entry name" value="Translation factors"/>
    <property type="match status" value="1"/>
</dbReference>
<dbReference type="InterPro" id="IPR039261">
    <property type="entry name" value="FNR_nucleotide-bd"/>
</dbReference>
<dbReference type="InterPro" id="IPR017938">
    <property type="entry name" value="Riboflavin_synthase-like_b-brl"/>
</dbReference>
<reference evidence="2 3" key="1">
    <citation type="journal article" date="2021" name="Sci. Rep.">
        <title>The distribution of antibiotic resistance genes in chicken gut microbiota commensals.</title>
        <authorList>
            <person name="Juricova H."/>
            <person name="Matiasovicova J."/>
            <person name="Kubasova T."/>
            <person name="Cejkova D."/>
            <person name="Rychlik I."/>
        </authorList>
    </citation>
    <scope>NUCLEOTIDE SEQUENCE [LARGE SCALE GENOMIC DNA]</scope>
    <source>
        <strain evidence="2 3">An435</strain>
    </source>
</reference>
<protein>
    <submittedName>
        <fullName evidence="2">Anaerobic sulfite reductase subunit AsrB</fullName>
    </submittedName>
</protein>
<dbReference type="InterPro" id="IPR014260">
    <property type="entry name" value="Sulphite_reductase_B"/>
</dbReference>
<dbReference type="Pfam" id="PF00175">
    <property type="entry name" value="NAD_binding_1"/>
    <property type="match status" value="1"/>
</dbReference>
<dbReference type="SUPFAM" id="SSF52343">
    <property type="entry name" value="Ferredoxin reductase-like, C-terminal NADP-linked domain"/>
    <property type="match status" value="1"/>
</dbReference>
<evidence type="ECO:0000313" key="3">
    <source>
        <dbReference type="Proteomes" id="UP000767334"/>
    </source>
</evidence>
<dbReference type="InterPro" id="IPR001433">
    <property type="entry name" value="OxRdtase_FAD/NAD-bd"/>
</dbReference>
<comment type="caution">
    <text evidence="2">The sequence shown here is derived from an EMBL/GenBank/DDBJ whole genome shotgun (WGS) entry which is preliminary data.</text>
</comment>
<dbReference type="SUPFAM" id="SSF63380">
    <property type="entry name" value="Riboflavin synthase domain-like"/>
    <property type="match status" value="1"/>
</dbReference>
<dbReference type="PANTHER" id="PTHR43513">
    <property type="entry name" value="DIHYDROOROTATE DEHYDROGENASE B (NAD(+)), ELECTRON TRANSFER SUBUNIT"/>
    <property type="match status" value="1"/>
</dbReference>
<dbReference type="InterPro" id="IPR019480">
    <property type="entry name" value="Dihydroorotate_DH_Fe-S-bd"/>
</dbReference>
<keyword evidence="3" id="KW-1185">Reference proteome</keyword>
<evidence type="ECO:0000259" key="1">
    <source>
        <dbReference type="PROSITE" id="PS51384"/>
    </source>
</evidence>
<gene>
    <name evidence="2" type="primary">asrB</name>
    <name evidence="2" type="ORF">H6A19_13410</name>
</gene>
<dbReference type="InterPro" id="IPR012165">
    <property type="entry name" value="Cyt_c3_hydrogenase_gsu"/>
</dbReference>
<dbReference type="PANTHER" id="PTHR43513:SF1">
    <property type="entry name" value="ANAEROBIC SULFITE REDUCTASE SUBUNIT B"/>
    <property type="match status" value="1"/>
</dbReference>
<dbReference type="Gene3D" id="3.40.50.80">
    <property type="entry name" value="Nucleotide-binding domain of ferredoxin-NADP reductase (FNR) module"/>
    <property type="match status" value="1"/>
</dbReference>
<dbReference type="InterPro" id="IPR017927">
    <property type="entry name" value="FAD-bd_FR_type"/>
</dbReference>
<proteinExistence type="predicted"/>
<dbReference type="EMBL" id="JACJLL010000103">
    <property type="protein sequence ID" value="MBM6820323.1"/>
    <property type="molecule type" value="Genomic_DNA"/>
</dbReference>
<dbReference type="InterPro" id="IPR050353">
    <property type="entry name" value="PyrK_electron_transfer"/>
</dbReference>
<sequence>MNNILTPKACKIIDIKKESNLEYTFRVETDIKVKHGQFLQLSIPKIGEAPISVSGFGDGYLDFTIRSVGKVTDKIFTLKSGDTLFLRGAYGKGWPVEKFKDKNLIIVAGGTGVAPVRSMINMFYNDETYAKSVNLILGFKDENSVLFKSELELWKEKFNTIYTLDKGERDGFENGLVTKHLSKLPLNSFKDNYEVIIVGPPMMMKFTALDFIKLGVPEEKIYVSFERKMSCAIGKCGHCRIDETYVCLEGPVFNYTKAKSLLD</sequence>
<dbReference type="PROSITE" id="PS51384">
    <property type="entry name" value="FAD_FR"/>
    <property type="match status" value="1"/>
</dbReference>
<dbReference type="CDD" id="cd06221">
    <property type="entry name" value="sulfite_reductase_like"/>
    <property type="match status" value="1"/>
</dbReference>
<evidence type="ECO:0000313" key="2">
    <source>
        <dbReference type="EMBL" id="MBM6820323.1"/>
    </source>
</evidence>
<accession>A0ABS2FKB1</accession>
<organism evidence="2 3">
    <name type="scientific">Clostridium saudiense</name>
    <dbReference type="NCBI Taxonomy" id="1414720"/>
    <lineage>
        <taxon>Bacteria</taxon>
        <taxon>Bacillati</taxon>
        <taxon>Bacillota</taxon>
        <taxon>Clostridia</taxon>
        <taxon>Eubacteriales</taxon>
        <taxon>Clostridiaceae</taxon>
        <taxon>Clostridium</taxon>
    </lineage>
</organism>
<dbReference type="Proteomes" id="UP000767334">
    <property type="component" value="Unassembled WGS sequence"/>
</dbReference>
<feature type="domain" description="FAD-binding FR-type" evidence="1">
    <location>
        <begin position="5"/>
        <end position="96"/>
    </location>
</feature>
<dbReference type="RefSeq" id="WP_195517299.1">
    <property type="nucleotide sequence ID" value="NZ_JACJLL010000103.1"/>
</dbReference>